<dbReference type="EMBL" id="LNYP01000029">
    <property type="protein sequence ID" value="KTD38016.1"/>
    <property type="molecule type" value="Genomic_DNA"/>
</dbReference>
<feature type="transmembrane region" description="Helical" evidence="9">
    <location>
        <begin position="119"/>
        <end position="140"/>
    </location>
</feature>
<dbReference type="PROSITE" id="PS50263">
    <property type="entry name" value="CN_HYDROLASE"/>
    <property type="match status" value="1"/>
</dbReference>
<dbReference type="InterPro" id="IPR003010">
    <property type="entry name" value="C-N_Hydrolase"/>
</dbReference>
<dbReference type="Pfam" id="PF20154">
    <property type="entry name" value="LNT_N"/>
    <property type="match status" value="1"/>
</dbReference>
<keyword evidence="11" id="KW-0449">Lipoprotein</keyword>
<keyword evidence="7 9" id="KW-0472">Membrane</keyword>
<keyword evidence="3 9" id="KW-1003">Cell membrane</keyword>
<dbReference type="Proteomes" id="UP000054858">
    <property type="component" value="Unassembled WGS sequence"/>
</dbReference>
<dbReference type="Pfam" id="PF00795">
    <property type="entry name" value="CN_hydrolase"/>
    <property type="match status" value="1"/>
</dbReference>
<gene>
    <name evidence="11" type="primary">cutE</name>
    <name evidence="9" type="synonym">lnt</name>
    <name evidence="11" type="ORF">Loak_1692</name>
</gene>
<evidence type="ECO:0000259" key="10">
    <source>
        <dbReference type="PROSITE" id="PS50263"/>
    </source>
</evidence>
<dbReference type="PANTHER" id="PTHR38686">
    <property type="entry name" value="APOLIPOPROTEIN N-ACYLTRANSFERASE"/>
    <property type="match status" value="1"/>
</dbReference>
<feature type="transmembrane region" description="Helical" evidence="9">
    <location>
        <begin position="501"/>
        <end position="522"/>
    </location>
</feature>
<keyword evidence="8 9" id="KW-0012">Acyltransferase</keyword>
<dbReference type="InterPro" id="IPR045378">
    <property type="entry name" value="LNT_N"/>
</dbReference>
<evidence type="ECO:0000256" key="9">
    <source>
        <dbReference type="HAMAP-Rule" id="MF_01148"/>
    </source>
</evidence>
<feature type="transmembrane region" description="Helical" evidence="9">
    <location>
        <begin position="190"/>
        <end position="211"/>
    </location>
</feature>
<evidence type="ECO:0000256" key="7">
    <source>
        <dbReference type="ARBA" id="ARBA00023136"/>
    </source>
</evidence>
<evidence type="ECO:0000256" key="5">
    <source>
        <dbReference type="ARBA" id="ARBA00022692"/>
    </source>
</evidence>
<evidence type="ECO:0000256" key="4">
    <source>
        <dbReference type="ARBA" id="ARBA00022679"/>
    </source>
</evidence>
<dbReference type="GO" id="GO:0016410">
    <property type="term" value="F:N-acyltransferase activity"/>
    <property type="evidence" value="ECO:0007669"/>
    <property type="project" value="UniProtKB-UniRule"/>
</dbReference>
<name>A0A0W0X0B2_9GAMM</name>
<accession>A0A0W0X0B2</accession>
<evidence type="ECO:0000256" key="3">
    <source>
        <dbReference type="ARBA" id="ARBA00022475"/>
    </source>
</evidence>
<comment type="subcellular location">
    <subcellularLocation>
        <location evidence="1 9">Cell membrane</location>
        <topology evidence="1 9">Multi-pass membrane protein</topology>
    </subcellularLocation>
</comment>
<dbReference type="GO" id="GO:0042158">
    <property type="term" value="P:lipoprotein biosynthetic process"/>
    <property type="evidence" value="ECO:0007669"/>
    <property type="project" value="UniProtKB-UniRule"/>
</dbReference>
<feature type="domain" description="CN hydrolase" evidence="10">
    <location>
        <begin position="257"/>
        <end position="494"/>
    </location>
</feature>
<dbReference type="Gene3D" id="3.60.110.10">
    <property type="entry name" value="Carbon-nitrogen hydrolase"/>
    <property type="match status" value="1"/>
</dbReference>
<feature type="transmembrane region" description="Helical" evidence="9">
    <location>
        <begin position="149"/>
        <end position="170"/>
    </location>
</feature>
<keyword evidence="5 9" id="KW-0812">Transmembrane</keyword>
<dbReference type="SUPFAM" id="SSF56317">
    <property type="entry name" value="Carbon-nitrogen hydrolase"/>
    <property type="match status" value="1"/>
</dbReference>
<dbReference type="InterPro" id="IPR004563">
    <property type="entry name" value="Apolipo_AcylTrfase"/>
</dbReference>
<dbReference type="PANTHER" id="PTHR38686:SF1">
    <property type="entry name" value="APOLIPOPROTEIN N-ACYLTRANSFERASE"/>
    <property type="match status" value="1"/>
</dbReference>
<dbReference type="CDD" id="cd07571">
    <property type="entry name" value="ALP_N-acyl_transferase"/>
    <property type="match status" value="1"/>
</dbReference>
<comment type="function">
    <text evidence="9">Catalyzes the phospholipid dependent N-acylation of the N-terminal cysteine of apolipoprotein, the last step in lipoprotein maturation.</text>
</comment>
<reference evidence="11 12" key="1">
    <citation type="submission" date="2015-11" db="EMBL/GenBank/DDBJ databases">
        <title>Genomic analysis of 38 Legionella species identifies large and diverse effector repertoires.</title>
        <authorList>
            <person name="Burstein D."/>
            <person name="Amaro F."/>
            <person name="Zusman T."/>
            <person name="Lifshitz Z."/>
            <person name="Cohen O."/>
            <person name="Gilbert J.A."/>
            <person name="Pupko T."/>
            <person name="Shuman H.A."/>
            <person name="Segal G."/>
        </authorList>
    </citation>
    <scope>NUCLEOTIDE SEQUENCE [LARGE SCALE GENOMIC DNA]</scope>
    <source>
        <strain evidence="11 12">Oak Ridge-10</strain>
    </source>
</reference>
<comment type="caution">
    <text evidence="11">The sequence shown here is derived from an EMBL/GenBank/DDBJ whole genome shotgun (WGS) entry which is preliminary data.</text>
</comment>
<organism evidence="11 12">
    <name type="scientific">Legionella oakridgensis</name>
    <dbReference type="NCBI Taxonomy" id="29423"/>
    <lineage>
        <taxon>Bacteria</taxon>
        <taxon>Pseudomonadati</taxon>
        <taxon>Pseudomonadota</taxon>
        <taxon>Gammaproteobacteria</taxon>
        <taxon>Legionellales</taxon>
        <taxon>Legionellaceae</taxon>
        <taxon>Legionella</taxon>
    </lineage>
</organism>
<dbReference type="NCBIfam" id="TIGR00546">
    <property type="entry name" value="lnt"/>
    <property type="match status" value="1"/>
</dbReference>
<dbReference type="UniPathway" id="UPA00666"/>
<dbReference type="AlphaFoldDB" id="A0A0W0X0B2"/>
<keyword evidence="6 9" id="KW-1133">Transmembrane helix</keyword>
<evidence type="ECO:0000256" key="8">
    <source>
        <dbReference type="ARBA" id="ARBA00023315"/>
    </source>
</evidence>
<protein>
    <recommendedName>
        <fullName evidence="9">Apolipoprotein N-acyltransferase</fullName>
        <shortName evidence="9">ALP N-acyltransferase</shortName>
        <ecNumber evidence="9">2.3.1.269</ecNumber>
    </recommendedName>
</protein>
<dbReference type="InterPro" id="IPR036526">
    <property type="entry name" value="C-N_Hydrolase_sf"/>
</dbReference>
<keyword evidence="4 9" id="KW-0808">Transferase</keyword>
<evidence type="ECO:0000313" key="11">
    <source>
        <dbReference type="EMBL" id="KTD38016.1"/>
    </source>
</evidence>
<comment type="pathway">
    <text evidence="9">Protein modification; lipoprotein biosynthesis (N-acyl transfer).</text>
</comment>
<comment type="catalytic activity">
    <reaction evidence="9">
        <text>N-terminal S-1,2-diacyl-sn-glyceryl-L-cysteinyl-[lipoprotein] + a glycerophospholipid = N-acyl-S-1,2-diacyl-sn-glyceryl-L-cysteinyl-[lipoprotein] + a 2-acyl-sn-glycero-3-phospholipid + H(+)</text>
        <dbReference type="Rhea" id="RHEA:48228"/>
        <dbReference type="Rhea" id="RHEA-COMP:14681"/>
        <dbReference type="Rhea" id="RHEA-COMP:14684"/>
        <dbReference type="ChEBI" id="CHEBI:15378"/>
        <dbReference type="ChEBI" id="CHEBI:136912"/>
        <dbReference type="ChEBI" id="CHEBI:140656"/>
        <dbReference type="ChEBI" id="CHEBI:140657"/>
        <dbReference type="ChEBI" id="CHEBI:140660"/>
        <dbReference type="EC" id="2.3.1.269"/>
    </reaction>
</comment>
<dbReference type="HAMAP" id="MF_01148">
    <property type="entry name" value="Lnt"/>
    <property type="match status" value="1"/>
</dbReference>
<dbReference type="PATRIC" id="fig|29423.5.peg.1771"/>
<sequence length="528" mass="58220">MTFATNSSIVTAFIYLPVKMTQTTATNWLPAAHSSSYRYVYLFPAVLAGLLFPLGFAPFHLPGLAILGIAILFGLLHHASLRHAFYIGFVFGLSSAGLGVSWVYISIHEYGHLHSLGSATITLFFVAYLALYPALITFVYKKLSPKRSFIFSCLLFSALWCLGEFLRATIMGGFPWLLLGFGQTDTPLRYLLPILGVYGASFFACLSATFLATGALSGRYKQYPWFIAFALVLLCPSLLKNQAWGTASASPISVGIIQANLSMRDKWDESLFWQLQQYYQTTTEQLIGKNQLIVMPESAIPVPASYISDFLDTLDNKAQQNGSAILLGILQPAGADEMQLYNAMVSLGQAKGSYLKQHLVPFGEFIPRPFQQLIEWLSLPTANMNHGKKNQSLIEVQNHPIAALICYELAYPLLLRNQLPRAEWIVSISDDGWFGHSFAMYQQLQMAQALSIQTARFQVVANNDGLSSVIDANGDVLASLPAFTAGTLEAMIQPLTGASPWVYLGDLPILLISLFIFSMALLNKKSNR</sequence>
<evidence type="ECO:0000256" key="2">
    <source>
        <dbReference type="ARBA" id="ARBA00010065"/>
    </source>
</evidence>
<evidence type="ECO:0000256" key="1">
    <source>
        <dbReference type="ARBA" id="ARBA00004651"/>
    </source>
</evidence>
<proteinExistence type="inferred from homology"/>
<dbReference type="EC" id="2.3.1.269" evidence="9"/>
<feature type="transmembrane region" description="Helical" evidence="9">
    <location>
        <begin position="223"/>
        <end position="239"/>
    </location>
</feature>
<dbReference type="GO" id="GO:0005886">
    <property type="term" value="C:plasma membrane"/>
    <property type="evidence" value="ECO:0007669"/>
    <property type="project" value="UniProtKB-SubCell"/>
</dbReference>
<feature type="transmembrane region" description="Helical" evidence="9">
    <location>
        <begin position="39"/>
        <end position="72"/>
    </location>
</feature>
<evidence type="ECO:0000256" key="6">
    <source>
        <dbReference type="ARBA" id="ARBA00022989"/>
    </source>
</evidence>
<feature type="transmembrane region" description="Helical" evidence="9">
    <location>
        <begin position="84"/>
        <end position="107"/>
    </location>
</feature>
<comment type="similarity">
    <text evidence="2 9">Belongs to the CN hydrolase family. Apolipoprotein N-acyltransferase subfamily.</text>
</comment>
<evidence type="ECO:0000313" key="12">
    <source>
        <dbReference type="Proteomes" id="UP000054858"/>
    </source>
</evidence>